<dbReference type="RefSeq" id="WP_056947152.1">
    <property type="nucleotide sequence ID" value="NZ_AZCV01000003.1"/>
</dbReference>
<gene>
    <name evidence="2" type="ORF">FC62_GL001042</name>
</gene>
<dbReference type="PATRIC" id="fig|1423722.3.peg.1064"/>
<dbReference type="EMBL" id="AZCV01000003">
    <property type="protein sequence ID" value="KRK37713.1"/>
    <property type="molecule type" value="Genomic_DNA"/>
</dbReference>
<dbReference type="AlphaFoldDB" id="A0A0R1H1Z0"/>
<keyword evidence="1" id="KW-0051">Antiviral defense</keyword>
<dbReference type="GO" id="GO:0003723">
    <property type="term" value="F:RNA binding"/>
    <property type="evidence" value="ECO:0007669"/>
    <property type="project" value="InterPro"/>
</dbReference>
<evidence type="ECO:0000313" key="2">
    <source>
        <dbReference type="EMBL" id="KRK37713.1"/>
    </source>
</evidence>
<dbReference type="NCBIfam" id="TIGR02593">
    <property type="entry name" value="CRISPR_cas5"/>
    <property type="match status" value="1"/>
</dbReference>
<dbReference type="InterPro" id="IPR013422">
    <property type="entry name" value="CRISPR-assoc_prot_Cas5_N"/>
</dbReference>
<dbReference type="GO" id="GO:0051607">
    <property type="term" value="P:defense response to virus"/>
    <property type="evidence" value="ECO:0007669"/>
    <property type="project" value="UniProtKB-KW"/>
</dbReference>
<name>A0A0R1H1Z0_9LACO</name>
<keyword evidence="3" id="KW-1185">Reference proteome</keyword>
<accession>A0A0R1H1Z0</accession>
<dbReference type="InterPro" id="IPR010147">
    <property type="entry name" value="CRISPR-assoc_prot_CasD"/>
</dbReference>
<sequence>MKTVTIRLAGLLQSYGSEANFNYRTTLGYPSKSAVIGMIAAAFGYERDNPAINRLNNLAFAVRIDQPGRALQDFQMVHMQKGKQIQSKITYRDYLQDAVFVVAIGSEDSELIEKIQYSLRHPRFSLFLGRRANVPGGMLQTKVYEDTTPINILDSLQWQAAKWFQKKQKKQDKVQVDIVADANLLPDQRYYLQKDKVVSFSQKSRQFEFRRIAEKSIELINPQFEKLGWDTEHDIMNFL</sequence>
<organism evidence="2 3">
    <name type="scientific">Amylolactobacillus amylotrophicus DSM 20534</name>
    <dbReference type="NCBI Taxonomy" id="1423722"/>
    <lineage>
        <taxon>Bacteria</taxon>
        <taxon>Bacillati</taxon>
        <taxon>Bacillota</taxon>
        <taxon>Bacilli</taxon>
        <taxon>Lactobacillales</taxon>
        <taxon>Lactobacillaceae</taxon>
        <taxon>Amylolactobacillus</taxon>
    </lineage>
</organism>
<evidence type="ECO:0000313" key="3">
    <source>
        <dbReference type="Proteomes" id="UP000050909"/>
    </source>
</evidence>
<dbReference type="CDD" id="cd09645">
    <property type="entry name" value="Cas5_I-E"/>
    <property type="match status" value="1"/>
</dbReference>
<dbReference type="GO" id="GO:0043571">
    <property type="term" value="P:maintenance of CRISPR repeat elements"/>
    <property type="evidence" value="ECO:0007669"/>
    <property type="project" value="InterPro"/>
</dbReference>
<comment type="caution">
    <text evidence="2">The sequence shown here is derived from an EMBL/GenBank/DDBJ whole genome shotgun (WGS) entry which is preliminary data.</text>
</comment>
<dbReference type="InterPro" id="IPR021124">
    <property type="entry name" value="CRISPR-assoc_prot_Cas5"/>
</dbReference>
<proteinExistence type="predicted"/>
<dbReference type="Gene3D" id="3.30.70.2660">
    <property type="match status" value="1"/>
</dbReference>
<reference evidence="2 3" key="1">
    <citation type="journal article" date="2015" name="Genome Announc.">
        <title>Expanding the biotechnology potential of lactobacilli through comparative genomics of 213 strains and associated genera.</title>
        <authorList>
            <person name="Sun Z."/>
            <person name="Harris H.M."/>
            <person name="McCann A."/>
            <person name="Guo C."/>
            <person name="Argimon S."/>
            <person name="Zhang W."/>
            <person name="Yang X."/>
            <person name="Jeffery I.B."/>
            <person name="Cooney J.C."/>
            <person name="Kagawa T.F."/>
            <person name="Liu W."/>
            <person name="Song Y."/>
            <person name="Salvetti E."/>
            <person name="Wrobel A."/>
            <person name="Rasinkangas P."/>
            <person name="Parkhill J."/>
            <person name="Rea M.C."/>
            <person name="O'Sullivan O."/>
            <person name="Ritari J."/>
            <person name="Douillard F.P."/>
            <person name="Paul Ross R."/>
            <person name="Yang R."/>
            <person name="Briner A.E."/>
            <person name="Felis G.E."/>
            <person name="de Vos W.M."/>
            <person name="Barrangou R."/>
            <person name="Klaenhammer T.R."/>
            <person name="Caufield P.W."/>
            <person name="Cui Y."/>
            <person name="Zhang H."/>
            <person name="O'Toole P.W."/>
        </authorList>
    </citation>
    <scope>NUCLEOTIDE SEQUENCE [LARGE SCALE GENOMIC DNA]</scope>
    <source>
        <strain evidence="2 3">DSM 20534</strain>
    </source>
</reference>
<dbReference type="Proteomes" id="UP000050909">
    <property type="component" value="Unassembled WGS sequence"/>
</dbReference>
<dbReference type="NCBIfam" id="TIGR01868">
    <property type="entry name" value="casD_Cas5e"/>
    <property type="match status" value="1"/>
</dbReference>
<dbReference type="Pfam" id="PF09704">
    <property type="entry name" value="Cas_Cas5d"/>
    <property type="match status" value="1"/>
</dbReference>
<evidence type="ECO:0000256" key="1">
    <source>
        <dbReference type="ARBA" id="ARBA00023118"/>
    </source>
</evidence>
<protein>
    <submittedName>
        <fullName evidence="2">CRISPR-associated protein</fullName>
    </submittedName>
</protein>